<gene>
    <name evidence="1" type="ORF">COT51_02150</name>
</gene>
<evidence type="ECO:0000313" key="2">
    <source>
        <dbReference type="Proteomes" id="UP000231098"/>
    </source>
</evidence>
<accession>A0A2H0X9H9</accession>
<sequence length="309" mass="33438">MKTWYRRTSFIFYCLSLIFLGTFVFSNFAKAIAQISPTGFYFFGVDFGRVFPEEILTRNVLGSSFIHKDSSLDFDCPPARTDLVYSGHIKINLEKGSLTGYGITSDDGGGLCPSLKLEKEGDGTNGIPDYLVTLDTPCIEGYVPQGENCVTVPGPGDYSCEYEINETSPCGTLKLDLDERIFHAISSNPVWQWYDAINGEIFWDICSLNPGDFRSFDVLIDVIGAGQWQEQVATFSSLGETVVTGGCGGESFGGVPGTVLGAMAEAQEGFGEVLGLAATGGGWEKLALSLGFLIIGIVIRVKEKQISKL</sequence>
<dbReference type="Proteomes" id="UP000231098">
    <property type="component" value="Unassembled WGS sequence"/>
</dbReference>
<comment type="caution">
    <text evidence="1">The sequence shown here is derived from an EMBL/GenBank/DDBJ whole genome shotgun (WGS) entry which is preliminary data.</text>
</comment>
<reference evidence="2" key="1">
    <citation type="submission" date="2017-09" db="EMBL/GenBank/DDBJ databases">
        <title>Depth-based differentiation of microbial function through sediment-hosted aquifers and enrichment of novel symbionts in the deep terrestrial subsurface.</title>
        <authorList>
            <person name="Probst A.J."/>
            <person name="Ladd B."/>
            <person name="Jarett J.K."/>
            <person name="Geller-Mcgrath D.E."/>
            <person name="Sieber C.M.K."/>
            <person name="Emerson J.B."/>
            <person name="Anantharaman K."/>
            <person name="Thomas B.C."/>
            <person name="Malmstrom R."/>
            <person name="Stieglmeier M."/>
            <person name="Klingl A."/>
            <person name="Woyke T."/>
            <person name="Ryan C.M."/>
            <person name="Banfield J.F."/>
        </authorList>
    </citation>
    <scope>NUCLEOTIDE SEQUENCE [LARGE SCALE GENOMIC DNA]</scope>
</reference>
<evidence type="ECO:0000313" key="1">
    <source>
        <dbReference type="EMBL" id="PIS21562.1"/>
    </source>
</evidence>
<protein>
    <submittedName>
        <fullName evidence="1">Uncharacterized protein</fullName>
    </submittedName>
</protein>
<proteinExistence type="predicted"/>
<organism evidence="1 2">
    <name type="scientific">candidate division WWE3 bacterium CG08_land_8_20_14_0_20_41_15</name>
    <dbReference type="NCBI Taxonomy" id="1975086"/>
    <lineage>
        <taxon>Bacteria</taxon>
        <taxon>Katanobacteria</taxon>
    </lineage>
</organism>
<dbReference type="AlphaFoldDB" id="A0A2H0X9H9"/>
<dbReference type="EMBL" id="PEYV01000033">
    <property type="protein sequence ID" value="PIS21562.1"/>
    <property type="molecule type" value="Genomic_DNA"/>
</dbReference>
<name>A0A2H0X9H9_UNCKA</name>